<accession>A0A562HYR6</accession>
<evidence type="ECO:0000256" key="1">
    <source>
        <dbReference type="SAM" id="MobiDB-lite"/>
    </source>
</evidence>
<feature type="compositionally biased region" description="Polar residues" evidence="1">
    <location>
        <begin position="459"/>
        <end position="470"/>
    </location>
</feature>
<name>A0A562HYR6_9GAMM</name>
<feature type="region of interest" description="Disordered" evidence="1">
    <location>
        <begin position="347"/>
        <end position="377"/>
    </location>
</feature>
<keyword evidence="3" id="KW-1185">Reference proteome</keyword>
<evidence type="ECO:0000313" key="2">
    <source>
        <dbReference type="EMBL" id="TWH63812.1"/>
    </source>
</evidence>
<feature type="region of interest" description="Disordered" evidence="1">
    <location>
        <begin position="413"/>
        <end position="477"/>
    </location>
</feature>
<dbReference type="Proteomes" id="UP000319627">
    <property type="component" value="Unassembled WGS sequence"/>
</dbReference>
<comment type="caution">
    <text evidence="2">The sequence shown here is derived from an EMBL/GenBank/DDBJ whole genome shotgun (WGS) entry which is preliminary data.</text>
</comment>
<feature type="compositionally biased region" description="Basic and acidic residues" evidence="1">
    <location>
        <begin position="10"/>
        <end position="20"/>
    </location>
</feature>
<dbReference type="RefSeq" id="WP_144573321.1">
    <property type="nucleotide sequence ID" value="NZ_VLKG01000018.1"/>
</dbReference>
<organism evidence="2 3">
    <name type="scientific">Azomonas agilis</name>
    <dbReference type="NCBI Taxonomy" id="116849"/>
    <lineage>
        <taxon>Bacteria</taxon>
        <taxon>Pseudomonadati</taxon>
        <taxon>Pseudomonadota</taxon>
        <taxon>Gammaproteobacteria</taxon>
        <taxon>Pseudomonadales</taxon>
        <taxon>Pseudomonadaceae</taxon>
        <taxon>Azomonas</taxon>
    </lineage>
</organism>
<proteinExistence type="predicted"/>
<protein>
    <submittedName>
        <fullName evidence="2">Uncharacterized protein</fullName>
    </submittedName>
</protein>
<dbReference type="AlphaFoldDB" id="A0A562HYR6"/>
<feature type="compositionally biased region" description="Polar residues" evidence="1">
    <location>
        <begin position="365"/>
        <end position="377"/>
    </location>
</feature>
<feature type="compositionally biased region" description="Basic and acidic residues" evidence="1">
    <location>
        <begin position="53"/>
        <end position="62"/>
    </location>
</feature>
<feature type="compositionally biased region" description="Basic and acidic residues" evidence="1">
    <location>
        <begin position="444"/>
        <end position="456"/>
    </location>
</feature>
<reference evidence="2 3" key="1">
    <citation type="submission" date="2019-07" db="EMBL/GenBank/DDBJ databases">
        <title>Genomic Encyclopedia of Type Strains, Phase I: the one thousand microbial genomes (KMG-I) project.</title>
        <authorList>
            <person name="Kyrpides N."/>
        </authorList>
    </citation>
    <scope>NUCLEOTIDE SEQUENCE [LARGE SCALE GENOMIC DNA]</scope>
    <source>
        <strain evidence="2 3">DSM 375</strain>
    </source>
</reference>
<dbReference type="EMBL" id="VLKG01000018">
    <property type="protein sequence ID" value="TWH63812.1"/>
    <property type="molecule type" value="Genomic_DNA"/>
</dbReference>
<feature type="compositionally biased region" description="Basic and acidic residues" evidence="1">
    <location>
        <begin position="415"/>
        <end position="436"/>
    </location>
</feature>
<feature type="region of interest" description="Disordered" evidence="1">
    <location>
        <begin position="1"/>
        <end position="62"/>
    </location>
</feature>
<sequence>MNSQQSARATGDEQRARIRAETGAWNSQQSARAAEDAERIRTHSTSQEAQYKAAEDAANRARTEDAARAKAVDRRNKLFSSAKYGVGAAAAMAGLDAIRDIYNTATKEDSTWRDVASESVHSANRVAGAGLGASIGTQWGGRLGARGGVLGGLAGAAIGAAAPDWITKNARGLMGLSSAKPQANVRPDLPTISPAVQPQQENAPMLVLEPQAPSVTAGQAAQTNSSGLRFPYSDGDASFIPPISSSTGGLNFPQRAAPNGWTHTGIGSGNSQIVGRVGKDGVPAFTNDAAAVSGAAAMPDNGIGKVGGLNSGQRFTQMQPGDSARARDEWDRAIGIRNQTIRNLAASEPNGLTIVPDSAEPARQARTQQIQASSGLNSRAARAQAGLAIQAQTNQLRAAELAQQGDISRQGLGLRSEELAGQRQDSAADRGLKRDQLSGIRQDSAADRTLRERELGVTEASSRLSNQRTQQEIDEGGIKLSQQRRLQELRDTIADPSKTDAERFAAQRSLDALSIKAEDRFKASQDREQARNKLLADLFGTYSDQMSLLDPKDKVPFDQWMKPLMQATSSAQSGLTLVGYSEGKPVFQDASGKRFRDE</sequence>
<evidence type="ECO:0000313" key="3">
    <source>
        <dbReference type="Proteomes" id="UP000319627"/>
    </source>
</evidence>
<gene>
    <name evidence="2" type="ORF">LX59_03063</name>
</gene>